<dbReference type="InterPro" id="IPR035093">
    <property type="entry name" value="RelE/ParE_toxin_dom_sf"/>
</dbReference>
<organism evidence="3 4">
    <name type="scientific">Kosakonia oryziphila</name>
    <dbReference type="NCBI Taxonomy" id="1005667"/>
    <lineage>
        <taxon>Bacteria</taxon>
        <taxon>Pseudomonadati</taxon>
        <taxon>Pseudomonadota</taxon>
        <taxon>Gammaproteobacteria</taxon>
        <taxon>Enterobacterales</taxon>
        <taxon>Enterobacteriaceae</taxon>
        <taxon>Kosakonia</taxon>
    </lineage>
</organism>
<evidence type="ECO:0000313" key="3">
    <source>
        <dbReference type="EMBL" id="SCC30631.1"/>
    </source>
</evidence>
<comment type="similarity">
    <text evidence="1">Belongs to the RelE toxin family.</text>
</comment>
<name>A0A1C4DH17_9ENTR</name>
<dbReference type="PANTHER" id="PTHR35601:SF2">
    <property type="entry name" value="MRNA INTERFERASE TOXIN RELE"/>
    <property type="match status" value="1"/>
</dbReference>
<keyword evidence="2" id="KW-1277">Toxin-antitoxin system</keyword>
<evidence type="ECO:0000313" key="4">
    <source>
        <dbReference type="Proteomes" id="UP000198515"/>
    </source>
</evidence>
<dbReference type="PANTHER" id="PTHR35601">
    <property type="entry name" value="TOXIN RELE"/>
    <property type="match status" value="1"/>
</dbReference>
<keyword evidence="4" id="KW-1185">Reference proteome</keyword>
<accession>A0A1C4DH17</accession>
<dbReference type="SUPFAM" id="SSF143011">
    <property type="entry name" value="RelE-like"/>
    <property type="match status" value="1"/>
</dbReference>
<dbReference type="NCBIfam" id="TIGR02385">
    <property type="entry name" value="RelE_StbE"/>
    <property type="match status" value="1"/>
</dbReference>
<dbReference type="InterPro" id="IPR007712">
    <property type="entry name" value="RelE/ParE_toxin"/>
</dbReference>
<dbReference type="OrthoDB" id="9801234at2"/>
<proteinExistence type="inferred from homology"/>
<dbReference type="Gene3D" id="3.30.2310.20">
    <property type="entry name" value="RelE-like"/>
    <property type="match status" value="1"/>
</dbReference>
<dbReference type="Proteomes" id="UP000198515">
    <property type="component" value="Unassembled WGS sequence"/>
</dbReference>
<evidence type="ECO:0000256" key="2">
    <source>
        <dbReference type="ARBA" id="ARBA00022649"/>
    </source>
</evidence>
<dbReference type="Pfam" id="PF05016">
    <property type="entry name" value="ParE_toxin"/>
    <property type="match status" value="1"/>
</dbReference>
<gene>
    <name evidence="3" type="ORF">GA0061070_101642</name>
</gene>
<evidence type="ECO:0000256" key="1">
    <source>
        <dbReference type="ARBA" id="ARBA00006226"/>
    </source>
</evidence>
<dbReference type="EMBL" id="FMBC01000016">
    <property type="protein sequence ID" value="SCC30631.1"/>
    <property type="molecule type" value="Genomic_DNA"/>
</dbReference>
<dbReference type="AlphaFoldDB" id="A0A1C4DH17"/>
<dbReference type="RefSeq" id="WP_090135665.1">
    <property type="nucleotide sequence ID" value="NZ_FMBC01000016.1"/>
</dbReference>
<protein>
    <submittedName>
        <fullName evidence="3">mRNA interferase RelE/StbE</fullName>
    </submittedName>
</protein>
<sequence length="94" mass="11128">MTYELVFDPRAYREWEKLGETVRAQLKKKIAEVLIQPRIEAARLHGFPDCYKIKLRSSGYRLIYQVRDNIVTVFVIAVGKREKATAYRQARKRL</sequence>
<reference evidence="4" key="1">
    <citation type="submission" date="2016-08" db="EMBL/GenBank/DDBJ databases">
        <authorList>
            <person name="Varghese N."/>
            <person name="Submissions Spin"/>
        </authorList>
    </citation>
    <scope>NUCLEOTIDE SEQUENCE [LARGE SCALE GENOMIC DNA]</scope>
    <source>
        <strain evidence="4">REICA_142</strain>
    </source>
</reference>